<evidence type="ECO:0000313" key="2">
    <source>
        <dbReference type="Proteomes" id="UP001172680"/>
    </source>
</evidence>
<reference evidence="1" key="1">
    <citation type="submission" date="2022-10" db="EMBL/GenBank/DDBJ databases">
        <title>Culturing micro-colonial fungi from biological soil crusts in the Mojave desert and describing Neophaeococcomyces mojavensis, and introducing the new genera and species Taxawa tesnikishii.</title>
        <authorList>
            <person name="Kurbessoian T."/>
            <person name="Stajich J.E."/>
        </authorList>
    </citation>
    <scope>NUCLEOTIDE SEQUENCE</scope>
    <source>
        <strain evidence="1">JES_115</strain>
    </source>
</reference>
<comment type="caution">
    <text evidence="1">The sequence shown here is derived from an EMBL/GenBank/DDBJ whole genome shotgun (WGS) entry which is preliminary data.</text>
</comment>
<dbReference type="Proteomes" id="UP001172680">
    <property type="component" value="Unassembled WGS sequence"/>
</dbReference>
<keyword evidence="2" id="KW-1185">Reference proteome</keyword>
<name>A0ACC2YVL6_9PEZI</name>
<proteinExistence type="predicted"/>
<organism evidence="1 2">
    <name type="scientific">Coniosporium tulheliwenetii</name>
    <dbReference type="NCBI Taxonomy" id="3383036"/>
    <lineage>
        <taxon>Eukaryota</taxon>
        <taxon>Fungi</taxon>
        <taxon>Dikarya</taxon>
        <taxon>Ascomycota</taxon>
        <taxon>Pezizomycotina</taxon>
        <taxon>Dothideomycetes</taxon>
        <taxon>Dothideomycetes incertae sedis</taxon>
        <taxon>Coniosporium</taxon>
    </lineage>
</organism>
<dbReference type="EMBL" id="JAPDRP010000019">
    <property type="protein sequence ID" value="KAJ9639449.1"/>
    <property type="molecule type" value="Genomic_DNA"/>
</dbReference>
<sequence length="231" mass="25357">MPHSSSSESSRRRLTLTLSTLALLTNTLTTLSLQYLPDEPYHLTRTSTLYASFAGVLGFLGLVGAIRRNSALVTIFANYLLVDAVVSTVPRLLILALLAELPGSFCRELEFGLPDAGERMFLGPDIGGDGTLGREVGRGLEEWLVEGWDIRRCAMAMGVVQLVVGAVLVGTVIAQWWCALRVRRYAADLTEREAMIERRLEESEKSDSVDRRVGHGEAPDVEKAGLLLKDR</sequence>
<gene>
    <name evidence="1" type="ORF">H2199_006482</name>
</gene>
<accession>A0ACC2YVL6</accession>
<protein>
    <submittedName>
        <fullName evidence="1">Uncharacterized protein</fullName>
    </submittedName>
</protein>
<evidence type="ECO:0000313" key="1">
    <source>
        <dbReference type="EMBL" id="KAJ9639449.1"/>
    </source>
</evidence>